<dbReference type="OMA" id="REPICSI"/>
<keyword evidence="3" id="KW-1185">Reference proteome</keyword>
<reference evidence="2 3" key="1">
    <citation type="journal article" date="2012" name="Science">
        <title>The Paleozoic origin of enzymatic lignin decomposition reconstructed from 31 fungal genomes.</title>
        <authorList>
            <person name="Floudas D."/>
            <person name="Binder M."/>
            <person name="Riley R."/>
            <person name="Barry K."/>
            <person name="Blanchette R.A."/>
            <person name="Henrissat B."/>
            <person name="Martinez A.T."/>
            <person name="Otillar R."/>
            <person name="Spatafora J.W."/>
            <person name="Yadav J.S."/>
            <person name="Aerts A."/>
            <person name="Benoit I."/>
            <person name="Boyd A."/>
            <person name="Carlson A."/>
            <person name="Copeland A."/>
            <person name="Coutinho P.M."/>
            <person name="de Vries R.P."/>
            <person name="Ferreira P."/>
            <person name="Findley K."/>
            <person name="Foster B."/>
            <person name="Gaskell J."/>
            <person name="Glotzer D."/>
            <person name="Gorecki P."/>
            <person name="Heitman J."/>
            <person name="Hesse C."/>
            <person name="Hori C."/>
            <person name="Igarashi K."/>
            <person name="Jurgens J.A."/>
            <person name="Kallen N."/>
            <person name="Kersten P."/>
            <person name="Kohler A."/>
            <person name="Kuees U."/>
            <person name="Kumar T.K.A."/>
            <person name="Kuo A."/>
            <person name="LaButti K."/>
            <person name="Larrondo L.F."/>
            <person name="Lindquist E."/>
            <person name="Ling A."/>
            <person name="Lombard V."/>
            <person name="Lucas S."/>
            <person name="Lundell T."/>
            <person name="Martin R."/>
            <person name="McLaughlin D.J."/>
            <person name="Morgenstern I."/>
            <person name="Morin E."/>
            <person name="Murat C."/>
            <person name="Nagy L.G."/>
            <person name="Nolan M."/>
            <person name="Ohm R.A."/>
            <person name="Patyshakuliyeva A."/>
            <person name="Rokas A."/>
            <person name="Ruiz-Duenas F.J."/>
            <person name="Sabat G."/>
            <person name="Salamov A."/>
            <person name="Samejima M."/>
            <person name="Schmutz J."/>
            <person name="Slot J.C."/>
            <person name="St John F."/>
            <person name="Stenlid J."/>
            <person name="Sun H."/>
            <person name="Sun S."/>
            <person name="Syed K."/>
            <person name="Tsang A."/>
            <person name="Wiebenga A."/>
            <person name="Young D."/>
            <person name="Pisabarro A."/>
            <person name="Eastwood D.C."/>
            <person name="Martin F."/>
            <person name="Cullen D."/>
            <person name="Grigoriev I.V."/>
            <person name="Hibbett D.S."/>
        </authorList>
    </citation>
    <scope>NUCLEOTIDE SEQUENCE [LARGE SCALE GENOMIC DNA]</scope>
    <source>
        <strain evidence="2 3">ATCC 11539</strain>
    </source>
</reference>
<evidence type="ECO:0000256" key="1">
    <source>
        <dbReference type="SAM" id="MobiDB-lite"/>
    </source>
</evidence>
<name>S7RBH1_GLOTA</name>
<evidence type="ECO:0000313" key="3">
    <source>
        <dbReference type="Proteomes" id="UP000030669"/>
    </source>
</evidence>
<dbReference type="AlphaFoldDB" id="S7RBH1"/>
<accession>S7RBH1</accession>
<feature type="region of interest" description="Disordered" evidence="1">
    <location>
        <begin position="1"/>
        <end position="36"/>
    </location>
</feature>
<sequence length="916" mass="102799">MAKRFASSASPDLVASKSPRMSFPSPESAFAGSSNPADGISDEMHASWDARVLQDRTIQLIWDQRQDVNQLPGLWMQLLLSYLVGKVASDLSEYQDTSSVVFAKYSEDPEIQRLAEAGLENRSFKDLRLKLREMSRSTDTDTSDLQRSDPEQVAATIASWGGQFKGQAASVLRQTIASFLHPGRMLYARYATIVNSSGTGKSRMVDELGKDVIVIYMCLRDHRSEGFPPADADLRDWLLKISKGDGRVDGFLWGLLTVTSKCLEDIVDREDLGNLRGEPRLRRLASAFRSCMVDGQTFNSVNDYRKSFYSDVIKEATDFANASVPMLNGAGQGSPRRGATLNDEGQTSTKAAHRLLEVVSGEKLPLSKLPRGLVKPYVVLSFDEAYDLPQTPPKHSWSIFSEIRCALRSLEGLPIFSLFLSTLGRFQDFSPDSYQHRSAQVVLEAPDYKVLPAITEIVFDELAPQIVEGEYTLEKVTKIDFMCRLGRPLFGSRYDFGSAKVKDELLDFARAKLLGTSVSATRDSDKGLLACLALRYAFEFRPKNPREREVESEQVERHMRICLAATPGFQSMVTVAPSEPLLAEAAGQELKDRSEAQLMSEHLDVWGVHRGDRGELAAMLLLMKARDMLAYGPRNHSPVFSVLEFLQTLLHESANIGDALPSTSRQDECLDFSTTFKDARMAFNHFVKVQDYDVINVQYLWRLVLRRAAILCADNHRGVDIVIPFVFKDAPIEAQNISAILIQVKNDRSYSHKVQRTTFVGMDPRRVRLFTRKDSPLPVIRMVFSLGSWKAGLTVVQPPERRSSRIPSSRPFTAYDIWCAQISSDTFGVINSEKGEDVRAYESLLRRSLGVHDGFELRDDPKAEPAVREARINLRRRMYPGAAALPSHFNSFIDWSKSMSQVEQDHSDEDEKLPAR</sequence>
<dbReference type="PANTHER" id="PTHR33266:SF1">
    <property type="entry name" value="F-BOX DOMAIN-CONTAINING PROTEIN"/>
    <property type="match status" value="1"/>
</dbReference>
<dbReference type="OrthoDB" id="107110at2759"/>
<dbReference type="GeneID" id="19304660"/>
<proteinExistence type="predicted"/>
<gene>
    <name evidence="2" type="ORF">GLOTRDRAFT_140973</name>
</gene>
<dbReference type="KEGG" id="gtr:GLOTRDRAFT_140973"/>
<evidence type="ECO:0000313" key="2">
    <source>
        <dbReference type="EMBL" id="EPQ51580.1"/>
    </source>
</evidence>
<protein>
    <submittedName>
        <fullName evidence="2">Uncharacterized protein</fullName>
    </submittedName>
</protein>
<dbReference type="PANTHER" id="PTHR33266">
    <property type="entry name" value="CHROMOSOME 15, WHOLE GENOME SHOTGUN SEQUENCE"/>
    <property type="match status" value="1"/>
</dbReference>
<organism evidence="2 3">
    <name type="scientific">Gloeophyllum trabeum (strain ATCC 11539 / FP-39264 / Madison 617)</name>
    <name type="common">Brown rot fungus</name>
    <dbReference type="NCBI Taxonomy" id="670483"/>
    <lineage>
        <taxon>Eukaryota</taxon>
        <taxon>Fungi</taxon>
        <taxon>Dikarya</taxon>
        <taxon>Basidiomycota</taxon>
        <taxon>Agaricomycotina</taxon>
        <taxon>Agaricomycetes</taxon>
        <taxon>Gloeophyllales</taxon>
        <taxon>Gloeophyllaceae</taxon>
        <taxon>Gloeophyllum</taxon>
    </lineage>
</organism>
<dbReference type="eggNOG" id="ENOG502S6K1">
    <property type="taxonomic scope" value="Eukaryota"/>
</dbReference>
<dbReference type="HOGENOM" id="CLU_009568_2_0_1"/>
<dbReference type="EMBL" id="KB469310">
    <property type="protein sequence ID" value="EPQ51580.1"/>
    <property type="molecule type" value="Genomic_DNA"/>
</dbReference>
<dbReference type="RefSeq" id="XP_007870033.1">
    <property type="nucleotide sequence ID" value="XM_007871842.1"/>
</dbReference>
<dbReference type="STRING" id="670483.S7RBH1"/>
<dbReference type="Proteomes" id="UP000030669">
    <property type="component" value="Unassembled WGS sequence"/>
</dbReference>